<keyword evidence="1" id="KW-0812">Transmembrane</keyword>
<name>A0ABV4EE05_9GAMM</name>
<gene>
    <name evidence="2" type="ORF">AB6T85_22475</name>
</gene>
<keyword evidence="1" id="KW-0472">Membrane</keyword>
<protein>
    <submittedName>
        <fullName evidence="2">Uncharacterized protein</fullName>
    </submittedName>
</protein>
<feature type="transmembrane region" description="Helical" evidence="1">
    <location>
        <begin position="108"/>
        <end position="130"/>
    </location>
</feature>
<evidence type="ECO:0000313" key="3">
    <source>
        <dbReference type="Proteomes" id="UP001565243"/>
    </source>
</evidence>
<dbReference type="EMBL" id="JBGFFX010000019">
    <property type="protein sequence ID" value="MEY8773173.1"/>
    <property type="molecule type" value="Genomic_DNA"/>
</dbReference>
<dbReference type="RefSeq" id="WP_369896795.1">
    <property type="nucleotide sequence ID" value="NZ_JBGFFX010000019.1"/>
</dbReference>
<keyword evidence="1" id="KW-1133">Transmembrane helix</keyword>
<proteinExistence type="predicted"/>
<organism evidence="2 3">
    <name type="scientific">Erwinia aeris</name>
    <dbReference type="NCBI Taxonomy" id="3239803"/>
    <lineage>
        <taxon>Bacteria</taxon>
        <taxon>Pseudomonadati</taxon>
        <taxon>Pseudomonadota</taxon>
        <taxon>Gammaproteobacteria</taxon>
        <taxon>Enterobacterales</taxon>
        <taxon>Erwiniaceae</taxon>
        <taxon>Erwinia</taxon>
    </lineage>
</organism>
<evidence type="ECO:0000256" key="1">
    <source>
        <dbReference type="SAM" id="Phobius"/>
    </source>
</evidence>
<evidence type="ECO:0000313" key="2">
    <source>
        <dbReference type="EMBL" id="MEY8773173.1"/>
    </source>
</evidence>
<accession>A0ABV4EE05</accession>
<dbReference type="Proteomes" id="UP001565243">
    <property type="component" value="Unassembled WGS sequence"/>
</dbReference>
<sequence>MLKLMKKRVNRKTRNGDTSTTIYTLERIPDRRNRDKEEPPEAAEPENKGWFRRELKEIRNTIIEASFNKVWHTPIYIAVYGFIQLYLPGLMVLVPWLPPVVFSAAAGYVAYITGALLLFYLRRFVVWAAGKRKRRSAGKRKQ</sequence>
<reference evidence="2 3" key="1">
    <citation type="submission" date="2024-07" db="EMBL/GenBank/DDBJ databases">
        <authorList>
            <person name="Hebao G."/>
        </authorList>
    </citation>
    <scope>NUCLEOTIDE SEQUENCE [LARGE SCALE GENOMIC DNA]</scope>
    <source>
        <strain evidence="2 3">ACCC 02193</strain>
    </source>
</reference>
<keyword evidence="3" id="KW-1185">Reference proteome</keyword>
<comment type="caution">
    <text evidence="2">The sequence shown here is derived from an EMBL/GenBank/DDBJ whole genome shotgun (WGS) entry which is preliminary data.</text>
</comment>
<feature type="transmembrane region" description="Helical" evidence="1">
    <location>
        <begin position="75"/>
        <end position="96"/>
    </location>
</feature>